<dbReference type="AlphaFoldDB" id="U2M4T1"/>
<organism evidence="1 2">
    <name type="scientific">Ruminococcus callidus ATCC 27760</name>
    <dbReference type="NCBI Taxonomy" id="411473"/>
    <lineage>
        <taxon>Bacteria</taxon>
        <taxon>Bacillati</taxon>
        <taxon>Bacillota</taxon>
        <taxon>Clostridia</taxon>
        <taxon>Eubacteriales</taxon>
        <taxon>Oscillospiraceae</taxon>
        <taxon>Ruminococcus</taxon>
    </lineage>
</organism>
<dbReference type="RefSeq" id="WP_021682339.1">
    <property type="nucleotide sequence ID" value="NZ_KI260412.1"/>
</dbReference>
<sequence>MKYVIALKHFQANPHGDHMLNLAYHYGILYQEQHGDMLFFFREELADKRTARFFGDLLCAIFQTQYADRTYAYPTQFEPRFQISIYDVLFAFLSYVRGLTDAKHYKEVLRREFAKEKTEVEDTLPILYLLKDNTYSVTPLDACTYGYETKMVMAKWKLHGKTQATQGVRNKQRRAVYRNFSWENLYDCCPLYWDFTEGRIENTQDIYFLARGMCGAEKGKQKFLEIMHSEKNAEQHYQNINWKEILTAIIKDNLPVPSCENCDYCDRCSHSENMLSTAKPTRREVRILKRERYVDLETAHQDLQNAFQTAMASAENKLYLIKGQTALGKTSTYLNYMKDSVRPVVIAVPTHELKRQIFYDANLHGIEAICATPDITTYGISE</sequence>
<evidence type="ECO:0000313" key="1">
    <source>
        <dbReference type="EMBL" id="ERJ96749.1"/>
    </source>
</evidence>
<dbReference type="eggNOG" id="ENOG50313AY">
    <property type="taxonomic scope" value="Bacteria"/>
</dbReference>
<dbReference type="EMBL" id="AWVF01000099">
    <property type="protein sequence ID" value="ERJ96749.1"/>
    <property type="molecule type" value="Genomic_DNA"/>
</dbReference>
<evidence type="ECO:0000313" key="2">
    <source>
        <dbReference type="Proteomes" id="UP000016662"/>
    </source>
</evidence>
<keyword evidence="2" id="KW-1185">Reference proteome</keyword>
<dbReference type="HOGENOM" id="CLU_724667_0_0_9"/>
<reference evidence="1 2" key="1">
    <citation type="submission" date="2013-07" db="EMBL/GenBank/DDBJ databases">
        <authorList>
            <person name="Weinstock G."/>
            <person name="Sodergren E."/>
            <person name="Wylie T."/>
            <person name="Fulton L."/>
            <person name="Fulton R."/>
            <person name="Fronick C."/>
            <person name="O'Laughlin M."/>
            <person name="Godfrey J."/>
            <person name="Miner T."/>
            <person name="Herter B."/>
            <person name="Appelbaum E."/>
            <person name="Cordes M."/>
            <person name="Lek S."/>
            <person name="Wollam A."/>
            <person name="Pepin K.H."/>
            <person name="Palsikar V.B."/>
            <person name="Mitreva M."/>
            <person name="Wilson R.K."/>
        </authorList>
    </citation>
    <scope>NUCLEOTIDE SEQUENCE [LARGE SCALE GENOMIC DNA]</scope>
    <source>
        <strain evidence="1 2">ATCC 27760</strain>
    </source>
</reference>
<dbReference type="OrthoDB" id="581132at2"/>
<comment type="caution">
    <text evidence="1">The sequence shown here is derived from an EMBL/GenBank/DDBJ whole genome shotgun (WGS) entry which is preliminary data.</text>
</comment>
<protein>
    <submittedName>
        <fullName evidence="1">Uncharacterized protein</fullName>
    </submittedName>
</protein>
<dbReference type="Proteomes" id="UP000016662">
    <property type="component" value="Unassembled WGS sequence"/>
</dbReference>
<accession>U2M4T1</accession>
<gene>
    <name evidence="1" type="ORF">RUMCAL_00875</name>
</gene>
<proteinExistence type="predicted"/>
<name>U2M4T1_9FIRM</name>
<dbReference type="InterPro" id="IPR027417">
    <property type="entry name" value="P-loop_NTPase"/>
</dbReference>
<feature type="non-terminal residue" evidence="1">
    <location>
        <position position="382"/>
    </location>
</feature>
<dbReference type="SUPFAM" id="SSF52540">
    <property type="entry name" value="P-loop containing nucleoside triphosphate hydrolases"/>
    <property type="match status" value="1"/>
</dbReference>